<evidence type="ECO:0000313" key="7">
    <source>
        <dbReference type="Proteomes" id="UP000030111"/>
    </source>
</evidence>
<evidence type="ECO:0000256" key="1">
    <source>
        <dbReference type="ARBA" id="ARBA00010617"/>
    </source>
</evidence>
<dbReference type="EMBL" id="JRLY01000010">
    <property type="protein sequence ID" value="KGO92333.1"/>
    <property type="molecule type" value="Genomic_DNA"/>
</dbReference>
<evidence type="ECO:0000256" key="5">
    <source>
        <dbReference type="ARBA" id="ARBA00023004"/>
    </source>
</evidence>
<keyword evidence="7" id="KW-1185">Reference proteome</keyword>
<evidence type="ECO:0000256" key="4">
    <source>
        <dbReference type="ARBA" id="ARBA00023002"/>
    </source>
</evidence>
<gene>
    <name evidence="6" type="ORF">Q766_12740</name>
</gene>
<dbReference type="RefSeq" id="WP_026990136.1">
    <property type="nucleotide sequence ID" value="NZ_AUGP01000017.1"/>
</dbReference>
<dbReference type="Proteomes" id="UP000030111">
    <property type="component" value="Unassembled WGS sequence"/>
</dbReference>
<dbReference type="GO" id="GO:0016705">
    <property type="term" value="F:oxidoreductase activity, acting on paired donors, with incorporation or reduction of molecular oxygen"/>
    <property type="evidence" value="ECO:0007669"/>
    <property type="project" value="InterPro"/>
</dbReference>
<proteinExistence type="inferred from homology"/>
<keyword evidence="5" id="KW-0408">Iron</keyword>
<dbReference type="Pfam" id="PF00067">
    <property type="entry name" value="p450"/>
    <property type="match status" value="1"/>
</dbReference>
<dbReference type="InterPro" id="IPR001128">
    <property type="entry name" value="Cyt_P450"/>
</dbReference>
<dbReference type="GO" id="GO:0004497">
    <property type="term" value="F:monooxygenase activity"/>
    <property type="evidence" value="ECO:0007669"/>
    <property type="project" value="InterPro"/>
</dbReference>
<evidence type="ECO:0000313" key="6">
    <source>
        <dbReference type="EMBL" id="KGO92333.1"/>
    </source>
</evidence>
<accession>A0A0A2MLI0</accession>
<name>A0A0A2MLI0_9FLAO</name>
<protein>
    <recommendedName>
        <fullName evidence="8">Cytochrome P450</fullName>
    </recommendedName>
</protein>
<evidence type="ECO:0000256" key="3">
    <source>
        <dbReference type="ARBA" id="ARBA00022723"/>
    </source>
</evidence>
<dbReference type="OrthoDB" id="9764248at2"/>
<dbReference type="SUPFAM" id="SSF48264">
    <property type="entry name" value="Cytochrome P450"/>
    <property type="match status" value="1"/>
</dbReference>
<dbReference type="InterPro" id="IPR050705">
    <property type="entry name" value="Cytochrome_P450_3A"/>
</dbReference>
<dbReference type="GO" id="GO:0020037">
    <property type="term" value="F:heme binding"/>
    <property type="evidence" value="ECO:0007669"/>
    <property type="project" value="InterPro"/>
</dbReference>
<dbReference type="STRING" id="1121898.GCA_000422725_01235"/>
<dbReference type="Gene3D" id="1.10.630.10">
    <property type="entry name" value="Cytochrome P450"/>
    <property type="match status" value="1"/>
</dbReference>
<reference evidence="6 7" key="1">
    <citation type="submission" date="2013-09" db="EMBL/GenBank/DDBJ databases">
        <authorList>
            <person name="Zeng Z."/>
            <person name="Chen C."/>
        </authorList>
    </citation>
    <scope>NUCLEOTIDE SEQUENCE [LARGE SCALE GENOMIC DNA]</scope>
    <source>
        <strain evidence="6 7">WB 4.1-42</strain>
    </source>
</reference>
<keyword evidence="2" id="KW-0349">Heme</keyword>
<evidence type="ECO:0000256" key="2">
    <source>
        <dbReference type="ARBA" id="ARBA00022617"/>
    </source>
</evidence>
<dbReference type="eggNOG" id="COG2124">
    <property type="taxonomic scope" value="Bacteria"/>
</dbReference>
<comment type="caution">
    <text evidence="6">The sequence shown here is derived from an EMBL/GenBank/DDBJ whole genome shotgun (WGS) entry which is preliminary data.</text>
</comment>
<evidence type="ECO:0008006" key="8">
    <source>
        <dbReference type="Google" id="ProtNLM"/>
    </source>
</evidence>
<dbReference type="AlphaFoldDB" id="A0A0A2MLI0"/>
<keyword evidence="3" id="KW-0479">Metal-binding</keyword>
<comment type="similarity">
    <text evidence="1">Belongs to the cytochrome P450 family.</text>
</comment>
<sequence>MDTAFGLFFQGYPSLLKKFRSQQRDVLETNLLPFFKTIAMRGEEAARLFYDDRKFSRRGVLPKPENKSFVATGSLQGVTLNPEMLHPAPVHAIDLAAIDRLEQIFVQQWHECQEQWQTRSSIILFNEVEKMLCISACQWLGIPLHEQEVNLRSGQFSVLIDADGAVGPRYFRGRTCRKKLEMWLAKLTADLRGGRLRISGGSVFQSVAFRKDAMGNVLDPFTVAAELLGLIKPIVAVARHVVFSAMALHENPNYSHKLKANPNMYSHFAHEVRRYYPFSPMLAAKVLDSFEYEGIKFDKGVVVMLDIYATNHHENAWDNPSVFYPERFENWDSSSAFNFISHSGNSTDFNHQYAGEQITTKLTTAALQFLNENMQYSVPEQDLTVDINRLPVVPQSRFKVKLTAEVKGLKAM</sequence>
<organism evidence="6 7">
    <name type="scientific">Flavobacterium subsaxonicum WB 4.1-42 = DSM 21790</name>
    <dbReference type="NCBI Taxonomy" id="1121898"/>
    <lineage>
        <taxon>Bacteria</taxon>
        <taxon>Pseudomonadati</taxon>
        <taxon>Bacteroidota</taxon>
        <taxon>Flavobacteriia</taxon>
        <taxon>Flavobacteriales</taxon>
        <taxon>Flavobacteriaceae</taxon>
        <taxon>Flavobacterium</taxon>
    </lineage>
</organism>
<dbReference type="InterPro" id="IPR036396">
    <property type="entry name" value="Cyt_P450_sf"/>
</dbReference>
<dbReference type="PANTHER" id="PTHR24302:SF15">
    <property type="entry name" value="FATTY-ACID PEROXYGENASE"/>
    <property type="match status" value="1"/>
</dbReference>
<dbReference type="PANTHER" id="PTHR24302">
    <property type="entry name" value="CYTOCHROME P450 FAMILY 3"/>
    <property type="match status" value="1"/>
</dbReference>
<dbReference type="GO" id="GO:0005506">
    <property type="term" value="F:iron ion binding"/>
    <property type="evidence" value="ECO:0007669"/>
    <property type="project" value="InterPro"/>
</dbReference>
<keyword evidence="4" id="KW-0560">Oxidoreductase</keyword>